<evidence type="ECO:0000313" key="1">
    <source>
        <dbReference type="EMBL" id="GHA52140.1"/>
    </source>
</evidence>
<reference evidence="1" key="2">
    <citation type="submission" date="2020-09" db="EMBL/GenBank/DDBJ databases">
        <authorList>
            <person name="Sun Q."/>
            <person name="Kim S."/>
        </authorList>
    </citation>
    <scope>NUCLEOTIDE SEQUENCE</scope>
    <source>
        <strain evidence="1">KCTC 12719</strain>
    </source>
</reference>
<organism evidence="1 2">
    <name type="scientific">Salinimicrobium marinum</name>
    <dbReference type="NCBI Taxonomy" id="680283"/>
    <lineage>
        <taxon>Bacteria</taxon>
        <taxon>Pseudomonadati</taxon>
        <taxon>Bacteroidota</taxon>
        <taxon>Flavobacteriia</taxon>
        <taxon>Flavobacteriales</taxon>
        <taxon>Flavobacteriaceae</taxon>
        <taxon>Salinimicrobium</taxon>
    </lineage>
</organism>
<reference evidence="1" key="1">
    <citation type="journal article" date="2014" name="Int. J. Syst. Evol. Microbiol.">
        <title>Complete genome sequence of Corynebacterium casei LMG S-19264T (=DSM 44701T), isolated from a smear-ripened cheese.</title>
        <authorList>
            <consortium name="US DOE Joint Genome Institute (JGI-PGF)"/>
            <person name="Walter F."/>
            <person name="Albersmeier A."/>
            <person name="Kalinowski J."/>
            <person name="Ruckert C."/>
        </authorList>
    </citation>
    <scope>NUCLEOTIDE SEQUENCE</scope>
    <source>
        <strain evidence="1">KCTC 12719</strain>
    </source>
</reference>
<comment type="caution">
    <text evidence="1">The sequence shown here is derived from an EMBL/GenBank/DDBJ whole genome shotgun (WGS) entry which is preliminary data.</text>
</comment>
<evidence type="ECO:0000313" key="2">
    <source>
        <dbReference type="Proteomes" id="UP000610456"/>
    </source>
</evidence>
<gene>
    <name evidence="1" type="ORF">GCM10007103_35570</name>
</gene>
<dbReference type="RefSeq" id="WP_189606425.1">
    <property type="nucleotide sequence ID" value="NZ_BMXB01000040.1"/>
</dbReference>
<protein>
    <submittedName>
        <fullName evidence="1">Uncharacterized protein</fullName>
    </submittedName>
</protein>
<name>A0A918SNB6_9FLAO</name>
<dbReference type="Proteomes" id="UP000610456">
    <property type="component" value="Unassembled WGS sequence"/>
</dbReference>
<proteinExistence type="predicted"/>
<keyword evidence="2" id="KW-1185">Reference proteome</keyword>
<accession>A0A918SNB6</accession>
<dbReference type="EMBL" id="BMXB01000040">
    <property type="protein sequence ID" value="GHA52140.1"/>
    <property type="molecule type" value="Genomic_DNA"/>
</dbReference>
<dbReference type="AlphaFoldDB" id="A0A918SNB6"/>
<sequence>MVRKGSKKALVAVSHKIIIATYFILKNKEAYKEPLLQIEKAEQKRKVKEVQKTVGHLRKLGFDVRLTPVG</sequence>